<sequence>MAETRRQFDPEFRAGAVRIVRETGKSIAQVARALPLVAWRLELEG</sequence>
<name>A0ABS0GPX2_9ACTN</name>
<protein>
    <submittedName>
        <fullName evidence="1">Transposase</fullName>
    </submittedName>
</protein>
<evidence type="ECO:0000313" key="2">
    <source>
        <dbReference type="Proteomes" id="UP000638560"/>
    </source>
</evidence>
<organism evidence="1 2">
    <name type="scientific">Plantactinospora alkalitolerans</name>
    <dbReference type="NCBI Taxonomy" id="2789879"/>
    <lineage>
        <taxon>Bacteria</taxon>
        <taxon>Bacillati</taxon>
        <taxon>Actinomycetota</taxon>
        <taxon>Actinomycetes</taxon>
        <taxon>Micromonosporales</taxon>
        <taxon>Micromonosporaceae</taxon>
        <taxon>Plantactinospora</taxon>
    </lineage>
</organism>
<dbReference type="RefSeq" id="WP_196199611.1">
    <property type="nucleotide sequence ID" value="NZ_JADPUN010000048.1"/>
</dbReference>
<dbReference type="EMBL" id="JADPUN010000048">
    <property type="protein sequence ID" value="MBF9127947.1"/>
    <property type="molecule type" value="Genomic_DNA"/>
</dbReference>
<evidence type="ECO:0000313" key="1">
    <source>
        <dbReference type="EMBL" id="MBF9127947.1"/>
    </source>
</evidence>
<accession>A0ABS0GPX2</accession>
<dbReference type="Proteomes" id="UP000638560">
    <property type="component" value="Unassembled WGS sequence"/>
</dbReference>
<proteinExistence type="predicted"/>
<reference evidence="1 2" key="1">
    <citation type="submission" date="2020-11" db="EMBL/GenBank/DDBJ databases">
        <title>A novel isolate from a Black sea contaminated sediment with potential to produce alkanes: Plantactinospora alkalitolerans sp. nov.</title>
        <authorList>
            <person name="Carro L."/>
            <person name="Veyisoglu A."/>
            <person name="Guven K."/>
            <person name="Schumann P."/>
            <person name="Klenk H.-P."/>
            <person name="Sahin N."/>
        </authorList>
    </citation>
    <scope>NUCLEOTIDE SEQUENCE [LARGE SCALE GENOMIC DNA]</scope>
    <source>
        <strain evidence="1 2">S1510</strain>
    </source>
</reference>
<comment type="caution">
    <text evidence="1">The sequence shown here is derived from an EMBL/GenBank/DDBJ whole genome shotgun (WGS) entry which is preliminary data.</text>
</comment>
<dbReference type="InterPro" id="IPR002514">
    <property type="entry name" value="Transposase_8"/>
</dbReference>
<dbReference type="Pfam" id="PF01527">
    <property type="entry name" value="HTH_Tnp_1"/>
    <property type="match status" value="1"/>
</dbReference>
<keyword evidence="2" id="KW-1185">Reference proteome</keyword>
<gene>
    <name evidence="1" type="ORF">I0C86_02885</name>
</gene>